<dbReference type="Pfam" id="PF00083">
    <property type="entry name" value="Sugar_tr"/>
    <property type="match status" value="1"/>
</dbReference>
<keyword evidence="6 7" id="KW-0472">Membrane</keyword>
<feature type="transmembrane region" description="Helical" evidence="7">
    <location>
        <begin position="317"/>
        <end position="341"/>
    </location>
</feature>
<dbReference type="SUPFAM" id="SSF103473">
    <property type="entry name" value="MFS general substrate transporter"/>
    <property type="match status" value="1"/>
</dbReference>
<dbReference type="RefSeq" id="XP_053074009.1">
    <property type="nucleotide sequence ID" value="XM_053218034.1"/>
</dbReference>
<reference evidence="9" key="1">
    <citation type="submission" date="2025-08" db="UniProtKB">
        <authorList>
            <consortium name="RefSeq"/>
        </authorList>
    </citation>
    <scope>IDENTIFICATION</scope>
    <source>
        <tissue evidence="9">Blood</tissue>
    </source>
</reference>
<dbReference type="Gene3D" id="1.20.1250.20">
    <property type="entry name" value="MFS general substrate transporter like domains"/>
    <property type="match status" value="1"/>
</dbReference>
<comment type="similarity">
    <text evidence="2">Belongs to the major facilitator superfamily.</text>
</comment>
<dbReference type="Proteomes" id="UP001652583">
    <property type="component" value="Chromosome A2"/>
</dbReference>
<dbReference type="GeneID" id="106970410"/>
<keyword evidence="4 7" id="KW-0812">Transmembrane</keyword>
<dbReference type="InterPro" id="IPR036259">
    <property type="entry name" value="MFS_trans_sf"/>
</dbReference>
<feature type="transmembrane region" description="Helical" evidence="7">
    <location>
        <begin position="116"/>
        <end position="134"/>
    </location>
</feature>
<dbReference type="InterPro" id="IPR005828">
    <property type="entry name" value="MFS_sugar_transport-like"/>
</dbReference>
<dbReference type="PANTHER" id="PTHR23511">
    <property type="entry name" value="SYNAPTIC VESICLE GLYCOPROTEIN 2"/>
    <property type="match status" value="1"/>
</dbReference>
<keyword evidence="3" id="KW-0813">Transport</keyword>
<feature type="transmembrane region" description="Helical" evidence="7">
    <location>
        <begin position="423"/>
        <end position="444"/>
    </location>
</feature>
<protein>
    <submittedName>
        <fullName evidence="9">Transporter SVOPL isoform X3</fullName>
    </submittedName>
</protein>
<feature type="transmembrane region" description="Helical" evidence="7">
    <location>
        <begin position="140"/>
        <end position="159"/>
    </location>
</feature>
<accession>A0ABM3PQS0</accession>
<gene>
    <name evidence="9" type="primary">SVOPL</name>
</gene>
<evidence type="ECO:0000256" key="3">
    <source>
        <dbReference type="ARBA" id="ARBA00022448"/>
    </source>
</evidence>
<feature type="transmembrane region" description="Helical" evidence="7">
    <location>
        <begin position="219"/>
        <end position="238"/>
    </location>
</feature>
<evidence type="ECO:0000313" key="9">
    <source>
        <dbReference type="RefSeq" id="XP_053074009.1"/>
    </source>
</evidence>
<name>A0ABM3PQS0_ACIJB</name>
<evidence type="ECO:0000256" key="5">
    <source>
        <dbReference type="ARBA" id="ARBA00022989"/>
    </source>
</evidence>
<dbReference type="PANTHER" id="PTHR23511:SF45">
    <property type="entry name" value="SVOP LIKE"/>
    <property type="match status" value="1"/>
</dbReference>
<evidence type="ECO:0000256" key="4">
    <source>
        <dbReference type="ARBA" id="ARBA00022692"/>
    </source>
</evidence>
<evidence type="ECO:0000256" key="2">
    <source>
        <dbReference type="ARBA" id="ARBA00008335"/>
    </source>
</evidence>
<evidence type="ECO:0000313" key="8">
    <source>
        <dbReference type="Proteomes" id="UP001652583"/>
    </source>
</evidence>
<feature type="transmembrane region" description="Helical" evidence="7">
    <location>
        <begin position="48"/>
        <end position="72"/>
    </location>
</feature>
<organism evidence="8 9">
    <name type="scientific">Acinonyx jubatus</name>
    <name type="common">Cheetah</name>
    <dbReference type="NCBI Taxonomy" id="32536"/>
    <lineage>
        <taxon>Eukaryota</taxon>
        <taxon>Metazoa</taxon>
        <taxon>Chordata</taxon>
        <taxon>Craniata</taxon>
        <taxon>Vertebrata</taxon>
        <taxon>Euteleostomi</taxon>
        <taxon>Mammalia</taxon>
        <taxon>Eutheria</taxon>
        <taxon>Laurasiatheria</taxon>
        <taxon>Carnivora</taxon>
        <taxon>Feliformia</taxon>
        <taxon>Felidae</taxon>
        <taxon>Felinae</taxon>
        <taxon>Acinonyx</taxon>
    </lineage>
</organism>
<comment type="subcellular location">
    <subcellularLocation>
        <location evidence="1">Endomembrane system</location>
        <topology evidence="1">Multi-pass membrane protein</topology>
    </subcellularLocation>
</comment>
<keyword evidence="8" id="KW-1185">Reference proteome</keyword>
<evidence type="ECO:0000256" key="6">
    <source>
        <dbReference type="ARBA" id="ARBA00023136"/>
    </source>
</evidence>
<feature type="transmembrane region" description="Helical" evidence="7">
    <location>
        <begin position="84"/>
        <end position="104"/>
    </location>
</feature>
<keyword evidence="5 7" id="KW-1133">Transmembrane helix</keyword>
<feature type="transmembrane region" description="Helical" evidence="7">
    <location>
        <begin position="284"/>
        <end position="305"/>
    </location>
</feature>
<proteinExistence type="inferred from homology"/>
<sequence length="457" mass="50125">MATKQTEPVTVISLQKLSLETPEPQPKESKTFTVEDAVETIGFGRFHIALFLIMGSTGVAEAMEIMLIAVVSPVIRCEWQLENWQVALVTTMVFFGYMVFSILFGLLADRYGRWKVFWLAGSLLIIGLASVVIPTIGWRWLIRIASIPGIILILAFKFIPESARFNVSTGNTQAALATLEHIAKMNRSVMPEGRLVEPILEKRGRFADLLDAKYLRTTLQIWVIWLGISFAYYGVILASAELLERDLVCGSRSESEVVVTVGDTEGSQSPCHCHMFAPSDYQTMIISTIGEIALNPFNILGINFLGRRLSLSITMGCTALFFLLLNICTSSAGLIGFLFMLRALVAANFNTIYIYTAEASHLERLCLPGEALLACYGQCLDLCQNVVYPTTMRALGMGTSGSLCRIGAMVAPFISQVLMSASFLGALCLFSSVCIVCAISAFTLPIETKGRALQQIK</sequence>
<evidence type="ECO:0000256" key="1">
    <source>
        <dbReference type="ARBA" id="ARBA00004127"/>
    </source>
</evidence>
<evidence type="ECO:0000256" key="7">
    <source>
        <dbReference type="SAM" id="Phobius"/>
    </source>
</evidence>